<dbReference type="InterPro" id="IPR027417">
    <property type="entry name" value="P-loop_NTPase"/>
</dbReference>
<comment type="similarity">
    <text evidence="2">Belongs to the TRAFAC class TrmE-Era-EngA-EngB-Septin-like GTPase superfamily. TrmE GTPase family.</text>
</comment>
<organism evidence="9 10">
    <name type="scientific">Cadophora malorum</name>
    <dbReference type="NCBI Taxonomy" id="108018"/>
    <lineage>
        <taxon>Eukaryota</taxon>
        <taxon>Fungi</taxon>
        <taxon>Dikarya</taxon>
        <taxon>Ascomycota</taxon>
        <taxon>Pezizomycotina</taxon>
        <taxon>Leotiomycetes</taxon>
        <taxon>Helotiales</taxon>
        <taxon>Ploettnerulaceae</taxon>
        <taxon>Cadophora</taxon>
    </lineage>
</organism>
<dbReference type="CDD" id="cd14858">
    <property type="entry name" value="TrmE_N"/>
    <property type="match status" value="1"/>
</dbReference>
<dbReference type="PANTHER" id="PTHR42714:SF2">
    <property type="entry name" value="TRNA MODIFICATION GTPASE GTPBP3, MITOCHONDRIAL"/>
    <property type="match status" value="1"/>
</dbReference>
<dbReference type="Gene3D" id="3.30.1360.120">
    <property type="entry name" value="Probable tRNA modification gtpase trme, domain 1"/>
    <property type="match status" value="1"/>
</dbReference>
<dbReference type="NCBIfam" id="TIGR00231">
    <property type="entry name" value="small_GTP"/>
    <property type="match status" value="1"/>
</dbReference>
<dbReference type="GO" id="GO:0005739">
    <property type="term" value="C:mitochondrion"/>
    <property type="evidence" value="ECO:0007669"/>
    <property type="project" value="UniProtKB-SubCell"/>
</dbReference>
<feature type="domain" description="MnmE helical" evidence="8">
    <location>
        <begin position="228"/>
        <end position="611"/>
    </location>
</feature>
<evidence type="ECO:0000256" key="2">
    <source>
        <dbReference type="ARBA" id="ARBA00011043"/>
    </source>
</evidence>
<dbReference type="Pfam" id="PF12631">
    <property type="entry name" value="MnmE_helical"/>
    <property type="match status" value="1"/>
</dbReference>
<dbReference type="Proteomes" id="UP000664132">
    <property type="component" value="Unassembled WGS sequence"/>
</dbReference>
<dbReference type="CDD" id="cd04164">
    <property type="entry name" value="trmE"/>
    <property type="match status" value="1"/>
</dbReference>
<evidence type="ECO:0000313" key="10">
    <source>
        <dbReference type="Proteomes" id="UP000664132"/>
    </source>
</evidence>
<accession>A0A8H8BSR6</accession>
<dbReference type="HAMAP" id="MF_00379">
    <property type="entry name" value="GTPase_MnmE"/>
    <property type="match status" value="1"/>
</dbReference>
<dbReference type="GO" id="GO:0030488">
    <property type="term" value="P:tRNA methylation"/>
    <property type="evidence" value="ECO:0007669"/>
    <property type="project" value="TreeGrafter"/>
</dbReference>
<dbReference type="InterPro" id="IPR027368">
    <property type="entry name" value="MnmE_dom2"/>
</dbReference>
<protein>
    <submittedName>
        <fullName evidence="9">Uncharacterized protein</fullName>
    </submittedName>
</protein>
<gene>
    <name evidence="9" type="ORF">IFR04_003925</name>
</gene>
<feature type="domain" description="G" evidence="6">
    <location>
        <begin position="326"/>
        <end position="458"/>
    </location>
</feature>
<evidence type="ECO:0000259" key="8">
    <source>
        <dbReference type="Pfam" id="PF12631"/>
    </source>
</evidence>
<keyword evidence="5" id="KW-0342">GTP-binding</keyword>
<reference evidence="9" key="1">
    <citation type="submission" date="2021-02" db="EMBL/GenBank/DDBJ databases">
        <title>Genome sequence Cadophora malorum strain M34.</title>
        <authorList>
            <person name="Stefanovic E."/>
            <person name="Vu D."/>
            <person name="Scully C."/>
            <person name="Dijksterhuis J."/>
            <person name="Roader J."/>
            <person name="Houbraken J."/>
        </authorList>
    </citation>
    <scope>NUCLEOTIDE SEQUENCE</scope>
    <source>
        <strain evidence="9">M34</strain>
    </source>
</reference>
<dbReference type="GO" id="GO:0005525">
    <property type="term" value="F:GTP binding"/>
    <property type="evidence" value="ECO:0007669"/>
    <property type="project" value="UniProtKB-KW"/>
</dbReference>
<evidence type="ECO:0000259" key="6">
    <source>
        <dbReference type="Pfam" id="PF01926"/>
    </source>
</evidence>
<dbReference type="GO" id="GO:0002098">
    <property type="term" value="P:tRNA wobble uridine modification"/>
    <property type="evidence" value="ECO:0007669"/>
    <property type="project" value="TreeGrafter"/>
</dbReference>
<dbReference type="InterPro" id="IPR005225">
    <property type="entry name" value="Small_GTP-bd"/>
</dbReference>
<keyword evidence="10" id="KW-1185">Reference proteome</keyword>
<comment type="subcellular location">
    <subcellularLocation>
        <location evidence="1">Mitochondrion</location>
    </subcellularLocation>
</comment>
<dbReference type="Gene3D" id="1.20.120.430">
    <property type="entry name" value="tRNA modification GTPase MnmE domain 2"/>
    <property type="match status" value="1"/>
</dbReference>
<dbReference type="InterPro" id="IPR025867">
    <property type="entry name" value="MnmE_helical"/>
</dbReference>
<sequence length="611" mass="66846">MIQYVSATARLCGRRTSPQIWQTPSAILQRPALRARNQKERYPTTHIFYSQQRSLSISLNRHSRPSECRNASGYRNSHVIIDEEKVLTTIDNHSESSPGLDNETIYAKSSGPDASAIAVIRISGPACAQIYHSLCPDRRLPRQRYAAVRTLYHPKDKTNILDSDAVVIRFDAPNTATGEDMLELHTHGGIATVTAVLSAIGQINPKAIRAANPGEFTRRAFANDKLDLEQIESLGDILTAETELQRRASLRGPYQQLGRIYDQWRTSLIEELAHAAADTDHSEEHSLDDMAGTWDRIIEKVQRIQEEITYHQMGARCGQLLRQGIQVSLIGLPNAGKSSLFNQIVGSEASIVNKQAGTTRDVVEKTINYRDYLCTFADTAGVRAADIAGGADIGAIEEEGIKRAVAKAKNADVIVYVASFEPDPHDPSGYQIPIMDSLTSIIRNQDGSMKNVLVVVNKNDRPTSEQLEKCLLEMQDAIGRLMSTNGISEAKLPIIDISVASAVAALPGRNGRPGRGNIGGFTQALMDLFQNMTTMPVDMAHLIGVRERQSQLLTACSEHLSDFLNEAALGIPDNSIATHHLELAAKCLAQVTGRLEGAGDVEEILGVVFSK</sequence>
<dbReference type="GO" id="GO:0003924">
    <property type="term" value="F:GTPase activity"/>
    <property type="evidence" value="ECO:0007669"/>
    <property type="project" value="InterPro"/>
</dbReference>
<evidence type="ECO:0000256" key="1">
    <source>
        <dbReference type="ARBA" id="ARBA00004173"/>
    </source>
</evidence>
<dbReference type="SUPFAM" id="SSF52540">
    <property type="entry name" value="P-loop containing nucleoside triphosphate hydrolases"/>
    <property type="match status" value="1"/>
</dbReference>
<keyword evidence="4" id="KW-0547">Nucleotide-binding</keyword>
<evidence type="ECO:0000313" key="9">
    <source>
        <dbReference type="EMBL" id="KAG4422855.1"/>
    </source>
</evidence>
<dbReference type="OrthoDB" id="188276at2759"/>
<dbReference type="InterPro" id="IPR004520">
    <property type="entry name" value="GTPase_MnmE"/>
</dbReference>
<dbReference type="InterPro" id="IPR018948">
    <property type="entry name" value="GTP-bd_TrmE_N"/>
</dbReference>
<dbReference type="InterPro" id="IPR006073">
    <property type="entry name" value="GTP-bd"/>
</dbReference>
<name>A0A8H8BSR6_9HELO</name>
<dbReference type="Gene3D" id="3.40.50.300">
    <property type="entry name" value="P-loop containing nucleotide triphosphate hydrolases"/>
    <property type="match status" value="1"/>
</dbReference>
<dbReference type="EMBL" id="JAFJYH010000042">
    <property type="protein sequence ID" value="KAG4422855.1"/>
    <property type="molecule type" value="Genomic_DNA"/>
</dbReference>
<dbReference type="InterPro" id="IPR027266">
    <property type="entry name" value="TrmE/GcvT-like"/>
</dbReference>
<dbReference type="AlphaFoldDB" id="A0A8H8BSR6"/>
<dbReference type="Pfam" id="PF10396">
    <property type="entry name" value="TrmE_N"/>
    <property type="match status" value="1"/>
</dbReference>
<proteinExistence type="inferred from homology"/>
<feature type="domain" description="GTP-binding protein TrmE N-terminal" evidence="7">
    <location>
        <begin position="104"/>
        <end position="225"/>
    </location>
</feature>
<evidence type="ECO:0000256" key="5">
    <source>
        <dbReference type="ARBA" id="ARBA00023134"/>
    </source>
</evidence>
<evidence type="ECO:0000256" key="4">
    <source>
        <dbReference type="ARBA" id="ARBA00022741"/>
    </source>
</evidence>
<dbReference type="Pfam" id="PF01926">
    <property type="entry name" value="MMR_HSR1"/>
    <property type="match status" value="1"/>
</dbReference>
<dbReference type="PRINTS" id="PR00326">
    <property type="entry name" value="GTP1OBG"/>
</dbReference>
<dbReference type="InterPro" id="IPR031168">
    <property type="entry name" value="G_TrmE"/>
</dbReference>
<evidence type="ECO:0000256" key="3">
    <source>
        <dbReference type="ARBA" id="ARBA00022694"/>
    </source>
</evidence>
<keyword evidence="3" id="KW-0819">tRNA processing</keyword>
<comment type="caution">
    <text evidence="9">The sequence shown here is derived from an EMBL/GenBank/DDBJ whole genome shotgun (WGS) entry which is preliminary data.</text>
</comment>
<dbReference type="PANTHER" id="PTHR42714">
    <property type="entry name" value="TRNA MODIFICATION GTPASE GTPBP3"/>
    <property type="match status" value="1"/>
</dbReference>
<dbReference type="FunFam" id="3.30.1360.120:FF:000007">
    <property type="entry name" value="tRNA modification GTPase GTPBP3, mitochondrial"/>
    <property type="match status" value="1"/>
</dbReference>
<evidence type="ECO:0000259" key="7">
    <source>
        <dbReference type="Pfam" id="PF10396"/>
    </source>
</evidence>